<accession>A0A5E7N6S9</accession>
<protein>
    <recommendedName>
        <fullName evidence="3">DUF1097 domain-containing protein</fullName>
    </recommendedName>
</protein>
<organism evidence="1 2">
    <name type="scientific">Pseudomonas fluorescens</name>
    <dbReference type="NCBI Taxonomy" id="294"/>
    <lineage>
        <taxon>Bacteria</taxon>
        <taxon>Pseudomonadati</taxon>
        <taxon>Pseudomonadota</taxon>
        <taxon>Gammaproteobacteria</taxon>
        <taxon>Pseudomonadales</taxon>
        <taxon>Pseudomonadaceae</taxon>
        <taxon>Pseudomonas</taxon>
    </lineage>
</organism>
<proteinExistence type="predicted"/>
<evidence type="ECO:0000313" key="1">
    <source>
        <dbReference type="EMBL" id="VVP32821.1"/>
    </source>
</evidence>
<dbReference type="EMBL" id="CABVII010000022">
    <property type="protein sequence ID" value="VVP32821.1"/>
    <property type="molecule type" value="Genomic_DNA"/>
</dbReference>
<evidence type="ECO:0000313" key="2">
    <source>
        <dbReference type="Proteomes" id="UP000385207"/>
    </source>
</evidence>
<dbReference type="Proteomes" id="UP000385207">
    <property type="component" value="Unassembled WGS sequence"/>
</dbReference>
<sequence length="175" mass="18389">MSTSNTKVSAKVLFDSLVLVAWIVGVAVIGLMLGFKELWPPFFCAILFTVCQKDAKQIPKIIAGGVTGVWLAYGIVWTIGALTPWLGHLTATGVVLLCGLYLIFCGGMLVPLFINLNAFVFLAVALSVHVTEPPVESSLLLVVGGGILLAGEVVLLKLLARRTSKVPVAGVDSAA</sequence>
<name>A0A5E7N6S9_PSEFL</name>
<dbReference type="RefSeq" id="WP_150746298.1">
    <property type="nucleotide sequence ID" value="NZ_CABVHE010000028.1"/>
</dbReference>
<gene>
    <name evidence="1" type="ORF">PS862_04463</name>
</gene>
<dbReference type="OrthoDB" id="7030935at2"/>
<reference evidence="1 2" key="1">
    <citation type="submission" date="2019-09" db="EMBL/GenBank/DDBJ databases">
        <authorList>
            <person name="Chandra G."/>
            <person name="Truman W A."/>
        </authorList>
    </citation>
    <scope>NUCLEOTIDE SEQUENCE [LARGE SCALE GENOMIC DNA]</scope>
    <source>
        <strain evidence="1">PS862</strain>
    </source>
</reference>
<dbReference type="AlphaFoldDB" id="A0A5E7N6S9"/>
<evidence type="ECO:0008006" key="3">
    <source>
        <dbReference type="Google" id="ProtNLM"/>
    </source>
</evidence>